<dbReference type="InterPro" id="IPR027268">
    <property type="entry name" value="Peptidase_M4/M1_CTD_sf"/>
</dbReference>
<accession>A0A660S712</accession>
<feature type="domain" description="Peptidase M1 membrane alanine aminopeptidase" evidence="3">
    <location>
        <begin position="284"/>
        <end position="489"/>
    </location>
</feature>
<name>A0A660S712_UNCT6</name>
<dbReference type="InterPro" id="IPR014782">
    <property type="entry name" value="Peptidase_M1_dom"/>
</dbReference>
<dbReference type="GO" id="GO:0008237">
    <property type="term" value="F:metallopeptidase activity"/>
    <property type="evidence" value="ECO:0007669"/>
    <property type="project" value="InterPro"/>
</dbReference>
<comment type="cofactor">
    <cofactor evidence="2">
        <name>Zn(2+)</name>
        <dbReference type="ChEBI" id="CHEBI:29105"/>
    </cofactor>
    <text evidence="2">Binds 1 zinc ion per subunit.</text>
</comment>
<reference evidence="4 5" key="1">
    <citation type="submission" date="2018-06" db="EMBL/GenBank/DDBJ databases">
        <title>Extensive metabolic versatility and redundancy in microbially diverse, dynamic hydrothermal sediments.</title>
        <authorList>
            <person name="Dombrowski N."/>
            <person name="Teske A."/>
            <person name="Baker B.J."/>
        </authorList>
    </citation>
    <scope>NUCLEOTIDE SEQUENCE [LARGE SCALE GENOMIC DNA]</scope>
    <source>
        <strain evidence="4">B35_G9</strain>
    </source>
</reference>
<dbReference type="Proteomes" id="UP000282321">
    <property type="component" value="Unassembled WGS sequence"/>
</dbReference>
<feature type="binding site" evidence="2">
    <location>
        <position position="353"/>
    </location>
    <ligand>
        <name>Zn(2+)</name>
        <dbReference type="ChEBI" id="CHEBI:29105"/>
        <note>catalytic</note>
    </ligand>
</feature>
<protein>
    <recommendedName>
        <fullName evidence="3">Peptidase M1 membrane alanine aminopeptidase domain-containing protein</fullName>
    </recommendedName>
</protein>
<dbReference type="EMBL" id="QNBC01000075">
    <property type="protein sequence ID" value="RKX65714.1"/>
    <property type="molecule type" value="Genomic_DNA"/>
</dbReference>
<dbReference type="InterPro" id="IPR034015">
    <property type="entry name" value="M1_LTA4H"/>
</dbReference>
<proteinExistence type="predicted"/>
<dbReference type="CDD" id="cd09604">
    <property type="entry name" value="M1_APN_like"/>
    <property type="match status" value="1"/>
</dbReference>
<evidence type="ECO:0000256" key="1">
    <source>
        <dbReference type="PIRSR" id="PIRSR634015-1"/>
    </source>
</evidence>
<gene>
    <name evidence="4" type="ORF">DRP44_05735</name>
</gene>
<feature type="active site" description="Proton donor" evidence="1">
    <location>
        <position position="440"/>
    </location>
</feature>
<feature type="binding site" evidence="2">
    <location>
        <position position="372"/>
    </location>
    <ligand>
        <name>Zn(2+)</name>
        <dbReference type="ChEBI" id="CHEBI:29105"/>
        <note>catalytic</note>
    </ligand>
</feature>
<dbReference type="GO" id="GO:0008270">
    <property type="term" value="F:zinc ion binding"/>
    <property type="evidence" value="ECO:0007669"/>
    <property type="project" value="InterPro"/>
</dbReference>
<feature type="binding site" evidence="2">
    <location>
        <position position="349"/>
    </location>
    <ligand>
        <name>Zn(2+)</name>
        <dbReference type="ChEBI" id="CHEBI:29105"/>
        <note>catalytic</note>
    </ligand>
</feature>
<evidence type="ECO:0000259" key="3">
    <source>
        <dbReference type="Pfam" id="PF01433"/>
    </source>
</evidence>
<dbReference type="Gene3D" id="1.10.390.10">
    <property type="entry name" value="Neutral Protease Domain 2"/>
    <property type="match status" value="1"/>
</dbReference>
<evidence type="ECO:0000313" key="5">
    <source>
        <dbReference type="Proteomes" id="UP000282321"/>
    </source>
</evidence>
<evidence type="ECO:0000313" key="4">
    <source>
        <dbReference type="EMBL" id="RKX65714.1"/>
    </source>
</evidence>
<dbReference type="PANTHER" id="PTHR45726">
    <property type="entry name" value="LEUKOTRIENE A-4 HYDROLASE"/>
    <property type="match status" value="1"/>
</dbReference>
<dbReference type="Pfam" id="PF01433">
    <property type="entry name" value="Peptidase_M1"/>
    <property type="match status" value="1"/>
</dbReference>
<dbReference type="AlphaFoldDB" id="A0A660S712"/>
<feature type="active site" description="Proton acceptor" evidence="1">
    <location>
        <position position="350"/>
    </location>
</feature>
<dbReference type="SUPFAM" id="SSF55486">
    <property type="entry name" value="Metalloproteases ('zincins'), catalytic domain"/>
    <property type="match status" value="1"/>
</dbReference>
<organism evidence="4 5">
    <name type="scientific">candidate division TA06 bacterium</name>
    <dbReference type="NCBI Taxonomy" id="2250710"/>
    <lineage>
        <taxon>Bacteria</taxon>
        <taxon>Bacteria division TA06</taxon>
    </lineage>
</organism>
<keyword evidence="2" id="KW-0862">Zinc</keyword>
<keyword evidence="2" id="KW-0479">Metal-binding</keyword>
<dbReference type="PANTHER" id="PTHR45726:SF3">
    <property type="entry name" value="LEUKOTRIENE A-4 HYDROLASE"/>
    <property type="match status" value="1"/>
</dbReference>
<comment type="caution">
    <text evidence="4">The sequence shown here is derived from an EMBL/GenBank/DDBJ whole genome shotgun (WGS) entry which is preliminary data.</text>
</comment>
<evidence type="ECO:0000256" key="2">
    <source>
        <dbReference type="PIRSR" id="PIRSR634015-3"/>
    </source>
</evidence>
<sequence length="913" mass="105579">MKKFIFIFILFFSIHSFGSPIHYKINVHLNVKEKTLKGYETITFKNIYREGLNDMYIHLYPNAFRPGSRMDKEKQKHGDYSIALASKKNQGFLNIETIKSTNSIIKTVNEGDELHLFFSKPMKLNDTISLNIKFFEKIPKFFMREGYEKNHFELTQWYPKVAMYDKKGWHHEGYNDIGEFYGEFADYDVMITLPVNFITGATGALLGPDGEIERMKKLSKEPLIKNDFKMEKSVYYKATNVTDFAFVADPNFVMDNFKYKNIDIKILKKRKNLKNWDSSAIYVKRAIDFYSDNVGPYPFKHLTVIDGNITAGGGMEYPELIIIGTSKQIKNGFSIGNKYNSVSERVIAHETGHQWFYGALATDEYNEPFMDESINSFFENEFMKKYGKKKRKNPEFASVYNNLMIAAVPYYANIYYPMNVSCSRFNNDNADNIQYGAAIYSEGAIIMREIRSIMGQKEFNNFIHEYYKRYKFSHPHIDDFIRLSYQFTDKKNADYIKSLFDTPVKQDISFAGIKRTSDSITVSLHKNDYYPAVPVTFIYDDTTITVYSPAGTGDITVSVRRRKGLKNIIVNRDEDIFEVNRFNNYWKNRPDFNLLASLPSFDHYQLFLGPYAWYDSRNGIITGIWLEGREFINYDFLQGRNQWHLGFNWQFGNMHPEYIFAYSTPIVRSKNYLKFIYNIDLYDYIYTSQIALEKKFAGNFNINLLAKQYLIGKAILTYKDVSKVDSNYIDPLDYQAGKMSTLQLILKGKNKYKYMDVQFENNVQLGKKGLLSDFDILRGWTTVNMQFGGLRKFIGLDIFAGAGNADLPINYRYDMAVDMLSAGFDGKHVKAYSGVSGKFSLLLPFIDPYIATGYMIAPSSKSGLYYTAGIKLDFKALTVDIPLFYKSPEMTGVAHRIVFIFDAAGIRVGSISL</sequence>